<protein>
    <submittedName>
        <fullName evidence="3">Universal stress protein</fullName>
    </submittedName>
</protein>
<dbReference type="Pfam" id="PF00582">
    <property type="entry name" value="Usp"/>
    <property type="match status" value="1"/>
</dbReference>
<organism evidence="3 4">
    <name type="scientific">Mucilaginibacter aquariorum</name>
    <dbReference type="NCBI Taxonomy" id="2967225"/>
    <lineage>
        <taxon>Bacteria</taxon>
        <taxon>Pseudomonadati</taxon>
        <taxon>Bacteroidota</taxon>
        <taxon>Sphingobacteriia</taxon>
        <taxon>Sphingobacteriales</taxon>
        <taxon>Sphingobacteriaceae</taxon>
        <taxon>Mucilaginibacter</taxon>
    </lineage>
</organism>
<gene>
    <name evidence="3" type="ORF">NPE20_12085</name>
</gene>
<proteinExistence type="inferred from homology"/>
<keyword evidence="4" id="KW-1185">Reference proteome</keyword>
<evidence type="ECO:0000313" key="3">
    <source>
        <dbReference type="EMBL" id="MCQ6958705.1"/>
    </source>
</evidence>
<accession>A0ABT1T267</accession>
<dbReference type="RefSeq" id="WP_256538902.1">
    <property type="nucleotide sequence ID" value="NZ_JANHOH010000002.1"/>
</dbReference>
<dbReference type="SUPFAM" id="SSF52402">
    <property type="entry name" value="Adenine nucleotide alpha hydrolases-like"/>
    <property type="match status" value="2"/>
</dbReference>
<dbReference type="InterPro" id="IPR006015">
    <property type="entry name" value="Universal_stress_UspA"/>
</dbReference>
<dbReference type="Gene3D" id="3.40.50.12370">
    <property type="match status" value="1"/>
</dbReference>
<sequence>MKKILVLTDFSENSVHAAAFAQVLAKQLHTGLLLYHVVQSIPFVPNYAGGGFVTETENLFAEDSRTQLVELRDKLLAGREDAASMDILTAEGDLGSNVKQLLQDSPIELIVMGAPESSVADHLLTGSETRTVIRSSERPVLVIPMCMPVKAISNFVLATDYRSEDLSVLRYLSKWAMKVDGRLDVVHVQTNGEVAALNGQQRQIFEFFLNNLEFDNYQCHDLHGKNIQERLHRFCADKKADVLAMINYHHDFFSRLLGSSHTFKALHHLQLPILVFPANFTDVAAPSEQPR</sequence>
<dbReference type="PRINTS" id="PR01438">
    <property type="entry name" value="UNVRSLSTRESS"/>
</dbReference>
<evidence type="ECO:0000256" key="1">
    <source>
        <dbReference type="ARBA" id="ARBA00008791"/>
    </source>
</evidence>
<feature type="domain" description="UspA" evidence="2">
    <location>
        <begin position="1"/>
        <end position="144"/>
    </location>
</feature>
<name>A0ABT1T267_9SPHI</name>
<dbReference type="PANTHER" id="PTHR46268">
    <property type="entry name" value="STRESS RESPONSE PROTEIN NHAX"/>
    <property type="match status" value="1"/>
</dbReference>
<dbReference type="EMBL" id="JANHOH010000002">
    <property type="protein sequence ID" value="MCQ6958705.1"/>
    <property type="molecule type" value="Genomic_DNA"/>
</dbReference>
<reference evidence="3 4" key="1">
    <citation type="submission" date="2022-07" db="EMBL/GenBank/DDBJ databases">
        <title>Mucilaginibacter sp. JC4.</title>
        <authorList>
            <person name="Le V."/>
            <person name="Ko S.-R."/>
            <person name="Ahn C.-Y."/>
            <person name="Oh H.-M."/>
        </authorList>
    </citation>
    <scope>NUCLEOTIDE SEQUENCE [LARGE SCALE GENOMIC DNA]</scope>
    <source>
        <strain evidence="3 4">JC4</strain>
    </source>
</reference>
<comment type="caution">
    <text evidence="3">The sequence shown here is derived from an EMBL/GenBank/DDBJ whole genome shotgun (WGS) entry which is preliminary data.</text>
</comment>
<dbReference type="CDD" id="cd00293">
    <property type="entry name" value="USP-like"/>
    <property type="match status" value="1"/>
</dbReference>
<evidence type="ECO:0000259" key="2">
    <source>
        <dbReference type="Pfam" id="PF00582"/>
    </source>
</evidence>
<evidence type="ECO:0000313" key="4">
    <source>
        <dbReference type="Proteomes" id="UP001204376"/>
    </source>
</evidence>
<dbReference type="PANTHER" id="PTHR46268:SF22">
    <property type="entry name" value="SENSOR PROTEIN KDPD-RELATED"/>
    <property type="match status" value="1"/>
</dbReference>
<dbReference type="Proteomes" id="UP001204376">
    <property type="component" value="Unassembled WGS sequence"/>
</dbReference>
<comment type="similarity">
    <text evidence="1">Belongs to the universal stress protein A family.</text>
</comment>
<dbReference type="InterPro" id="IPR006016">
    <property type="entry name" value="UspA"/>
</dbReference>